<evidence type="ECO:0000256" key="5">
    <source>
        <dbReference type="ARBA" id="ARBA00023239"/>
    </source>
</evidence>
<feature type="binding site" evidence="7">
    <location>
        <position position="106"/>
    </location>
    <ligand>
        <name>Zn(2+)</name>
        <dbReference type="ChEBI" id="CHEBI:29105"/>
    </ligand>
</feature>
<keyword evidence="10" id="KW-1185">Reference proteome</keyword>
<organism evidence="9 10">
    <name type="scientific">Edaphobacter aggregans</name>
    <dbReference type="NCBI Taxonomy" id="570835"/>
    <lineage>
        <taxon>Bacteria</taxon>
        <taxon>Pseudomonadati</taxon>
        <taxon>Acidobacteriota</taxon>
        <taxon>Terriglobia</taxon>
        <taxon>Terriglobales</taxon>
        <taxon>Acidobacteriaceae</taxon>
        <taxon>Edaphobacter</taxon>
    </lineage>
</organism>
<evidence type="ECO:0000256" key="4">
    <source>
        <dbReference type="ARBA" id="ARBA00022833"/>
    </source>
</evidence>
<dbReference type="PROSITE" id="PS00705">
    <property type="entry name" value="PROK_CO2_ANHYDRASE_2"/>
    <property type="match status" value="1"/>
</dbReference>
<dbReference type="GO" id="GO:0004089">
    <property type="term" value="F:carbonate dehydratase activity"/>
    <property type="evidence" value="ECO:0007669"/>
    <property type="project" value="UniProtKB-UniRule"/>
</dbReference>
<evidence type="ECO:0000313" key="9">
    <source>
        <dbReference type="EMBL" id="RSL17959.1"/>
    </source>
</evidence>
<sequence length="220" mass="23718">MDDVLNNLKAGIRRFRAEVYPAHAEMYEKAVSEPQHPSTLFVTCADSRIDLEMLTQAQPGELFVARNVGNLVPGYGEMLGGVSAVVEYAVSVLQVKHVVVCGHTDCGAMKALLKPESLNALPTVKSWLTNAQAALSVANSLGTANETPTERLKRLTEVNVLLQLQHLQTHPSVAGAMARGELTVSGWVYDIGTGEVRISENGERAFHPVTVEGDRVGSSR</sequence>
<dbReference type="InterPro" id="IPR015892">
    <property type="entry name" value="Carbonic_anhydrase_CS"/>
</dbReference>
<evidence type="ECO:0000256" key="3">
    <source>
        <dbReference type="ARBA" id="ARBA00022723"/>
    </source>
</evidence>
<evidence type="ECO:0000256" key="6">
    <source>
        <dbReference type="ARBA" id="ARBA00048348"/>
    </source>
</evidence>
<dbReference type="PANTHER" id="PTHR11002">
    <property type="entry name" value="CARBONIC ANHYDRASE"/>
    <property type="match status" value="1"/>
</dbReference>
<evidence type="ECO:0000256" key="1">
    <source>
        <dbReference type="ARBA" id="ARBA00006217"/>
    </source>
</evidence>
<evidence type="ECO:0000256" key="2">
    <source>
        <dbReference type="ARBA" id="ARBA00012925"/>
    </source>
</evidence>
<accession>A0A3R9QCI3</accession>
<evidence type="ECO:0000313" key="10">
    <source>
        <dbReference type="Proteomes" id="UP000269669"/>
    </source>
</evidence>
<dbReference type="InterPro" id="IPR001765">
    <property type="entry name" value="Carbonic_anhydrase"/>
</dbReference>
<comment type="function">
    <text evidence="8">Reversible hydration of carbon dioxide.</text>
</comment>
<dbReference type="SUPFAM" id="SSF53056">
    <property type="entry name" value="beta-carbonic anhydrase, cab"/>
    <property type="match status" value="1"/>
</dbReference>
<dbReference type="GO" id="GO:0008270">
    <property type="term" value="F:zinc ion binding"/>
    <property type="evidence" value="ECO:0007669"/>
    <property type="project" value="UniProtKB-UniRule"/>
</dbReference>
<keyword evidence="5 8" id="KW-0456">Lyase</keyword>
<dbReference type="Gene3D" id="3.40.1050.10">
    <property type="entry name" value="Carbonic anhydrase"/>
    <property type="match status" value="1"/>
</dbReference>
<dbReference type="InterPro" id="IPR036874">
    <property type="entry name" value="Carbonic_anhydrase_sf"/>
</dbReference>
<feature type="binding site" evidence="7">
    <location>
        <position position="46"/>
    </location>
    <ligand>
        <name>Zn(2+)</name>
        <dbReference type="ChEBI" id="CHEBI:29105"/>
    </ligand>
</feature>
<dbReference type="Proteomes" id="UP000269669">
    <property type="component" value="Unassembled WGS sequence"/>
</dbReference>
<proteinExistence type="inferred from homology"/>
<feature type="binding site" evidence="7">
    <location>
        <position position="103"/>
    </location>
    <ligand>
        <name>Zn(2+)</name>
        <dbReference type="ChEBI" id="CHEBI:29105"/>
    </ligand>
</feature>
<name>A0A3R9QCI3_9BACT</name>
<feature type="binding site" evidence="7">
    <location>
        <position position="44"/>
    </location>
    <ligand>
        <name>Zn(2+)</name>
        <dbReference type="ChEBI" id="CHEBI:29105"/>
    </ligand>
</feature>
<dbReference type="RefSeq" id="WP_125486380.1">
    <property type="nucleotide sequence ID" value="NZ_RSDW01000001.1"/>
</dbReference>
<keyword evidence="3 7" id="KW-0479">Metal-binding</keyword>
<dbReference type="GO" id="GO:0015976">
    <property type="term" value="P:carbon utilization"/>
    <property type="evidence" value="ECO:0007669"/>
    <property type="project" value="InterPro"/>
</dbReference>
<reference evidence="9 10" key="1">
    <citation type="submission" date="2018-12" db="EMBL/GenBank/DDBJ databases">
        <title>Sequencing of bacterial isolates from soil warming experiment in Harvard Forest, Massachusetts, USA.</title>
        <authorList>
            <person name="Deangelis K."/>
        </authorList>
    </citation>
    <scope>NUCLEOTIDE SEQUENCE [LARGE SCALE GENOMIC DNA]</scope>
    <source>
        <strain evidence="9 10">EB153</strain>
    </source>
</reference>
<gene>
    <name evidence="9" type="ORF">EDE15_3511</name>
</gene>
<comment type="catalytic activity">
    <reaction evidence="6 8">
        <text>hydrogencarbonate + H(+) = CO2 + H2O</text>
        <dbReference type="Rhea" id="RHEA:10748"/>
        <dbReference type="ChEBI" id="CHEBI:15377"/>
        <dbReference type="ChEBI" id="CHEBI:15378"/>
        <dbReference type="ChEBI" id="CHEBI:16526"/>
        <dbReference type="ChEBI" id="CHEBI:17544"/>
        <dbReference type="EC" id="4.2.1.1"/>
    </reaction>
</comment>
<dbReference type="EMBL" id="RSDW01000001">
    <property type="protein sequence ID" value="RSL17959.1"/>
    <property type="molecule type" value="Genomic_DNA"/>
</dbReference>
<comment type="cofactor">
    <cofactor evidence="7">
        <name>Zn(2+)</name>
        <dbReference type="ChEBI" id="CHEBI:29105"/>
    </cofactor>
    <text evidence="7">Binds 1 zinc ion per subunit.</text>
</comment>
<dbReference type="SMART" id="SM00947">
    <property type="entry name" value="Pro_CA"/>
    <property type="match status" value="1"/>
</dbReference>
<comment type="similarity">
    <text evidence="1 8">Belongs to the beta-class carbonic anhydrase family.</text>
</comment>
<dbReference type="AlphaFoldDB" id="A0A3R9QCI3"/>
<dbReference type="Pfam" id="PF00484">
    <property type="entry name" value="Pro_CA"/>
    <property type="match status" value="1"/>
</dbReference>
<dbReference type="PANTHER" id="PTHR11002:SF76">
    <property type="entry name" value="CARBONIC ANHYDRASE"/>
    <property type="match status" value="1"/>
</dbReference>
<dbReference type="EC" id="4.2.1.1" evidence="2 8"/>
<evidence type="ECO:0000256" key="8">
    <source>
        <dbReference type="RuleBase" id="RU003956"/>
    </source>
</evidence>
<evidence type="ECO:0000256" key="7">
    <source>
        <dbReference type="PIRSR" id="PIRSR601765-1"/>
    </source>
</evidence>
<keyword evidence="4 7" id="KW-0862">Zinc</keyword>
<protein>
    <recommendedName>
        <fullName evidence="2 8">Carbonic anhydrase</fullName>
        <ecNumber evidence="2 8">4.2.1.1</ecNumber>
    </recommendedName>
    <alternativeName>
        <fullName evidence="8">Carbonate dehydratase</fullName>
    </alternativeName>
</protein>
<comment type="caution">
    <text evidence="9">The sequence shown here is derived from an EMBL/GenBank/DDBJ whole genome shotgun (WGS) entry which is preliminary data.</text>
</comment>
<dbReference type="OrthoDB" id="9769739at2"/>